<feature type="signal peptide" evidence="2">
    <location>
        <begin position="1"/>
        <end position="25"/>
    </location>
</feature>
<gene>
    <name evidence="3" type="ORF">K491DRAFT_401155</name>
</gene>
<feature type="region of interest" description="Disordered" evidence="1">
    <location>
        <begin position="115"/>
        <end position="140"/>
    </location>
</feature>
<sequence length="140" mass="15547">MFESGEASWLFAFSALLCLRQHDHAVSSKRDRIDHCVQFLQLRSFTHFTPHQAIYCQTQPPTSFYSPSSSLPQTPFLSKRLCRTVINLSSRPNLTLTPKKRSALPCPSSIIPPTPVLQSSQNANTRPTPAPCAAVPKQLA</sequence>
<proteinExistence type="predicted"/>
<keyword evidence="2" id="KW-0732">Signal</keyword>
<dbReference type="EMBL" id="MU004340">
    <property type="protein sequence ID" value="KAF2656116.1"/>
    <property type="molecule type" value="Genomic_DNA"/>
</dbReference>
<organism evidence="3 4">
    <name type="scientific">Lophiostoma macrostomum CBS 122681</name>
    <dbReference type="NCBI Taxonomy" id="1314788"/>
    <lineage>
        <taxon>Eukaryota</taxon>
        <taxon>Fungi</taxon>
        <taxon>Dikarya</taxon>
        <taxon>Ascomycota</taxon>
        <taxon>Pezizomycotina</taxon>
        <taxon>Dothideomycetes</taxon>
        <taxon>Pleosporomycetidae</taxon>
        <taxon>Pleosporales</taxon>
        <taxon>Lophiostomataceae</taxon>
        <taxon>Lophiostoma</taxon>
    </lineage>
</organism>
<dbReference type="AlphaFoldDB" id="A0A6A6T8F4"/>
<evidence type="ECO:0000313" key="3">
    <source>
        <dbReference type="EMBL" id="KAF2656116.1"/>
    </source>
</evidence>
<feature type="chain" id="PRO_5025637979" evidence="2">
    <location>
        <begin position="26"/>
        <end position="140"/>
    </location>
</feature>
<name>A0A6A6T8F4_9PLEO</name>
<evidence type="ECO:0000313" key="4">
    <source>
        <dbReference type="Proteomes" id="UP000799324"/>
    </source>
</evidence>
<protein>
    <submittedName>
        <fullName evidence="3">Uncharacterized protein</fullName>
    </submittedName>
</protein>
<evidence type="ECO:0000256" key="1">
    <source>
        <dbReference type="SAM" id="MobiDB-lite"/>
    </source>
</evidence>
<feature type="compositionally biased region" description="Polar residues" evidence="1">
    <location>
        <begin position="116"/>
        <end position="127"/>
    </location>
</feature>
<reference evidence="3" key="1">
    <citation type="journal article" date="2020" name="Stud. Mycol.">
        <title>101 Dothideomycetes genomes: a test case for predicting lifestyles and emergence of pathogens.</title>
        <authorList>
            <person name="Haridas S."/>
            <person name="Albert R."/>
            <person name="Binder M."/>
            <person name="Bloem J."/>
            <person name="Labutti K."/>
            <person name="Salamov A."/>
            <person name="Andreopoulos B."/>
            <person name="Baker S."/>
            <person name="Barry K."/>
            <person name="Bills G."/>
            <person name="Bluhm B."/>
            <person name="Cannon C."/>
            <person name="Castanera R."/>
            <person name="Culley D."/>
            <person name="Daum C."/>
            <person name="Ezra D."/>
            <person name="Gonzalez J."/>
            <person name="Henrissat B."/>
            <person name="Kuo A."/>
            <person name="Liang C."/>
            <person name="Lipzen A."/>
            <person name="Lutzoni F."/>
            <person name="Magnuson J."/>
            <person name="Mondo S."/>
            <person name="Nolan M."/>
            <person name="Ohm R."/>
            <person name="Pangilinan J."/>
            <person name="Park H.-J."/>
            <person name="Ramirez L."/>
            <person name="Alfaro M."/>
            <person name="Sun H."/>
            <person name="Tritt A."/>
            <person name="Yoshinaga Y."/>
            <person name="Zwiers L.-H."/>
            <person name="Turgeon B."/>
            <person name="Goodwin S."/>
            <person name="Spatafora J."/>
            <person name="Crous P."/>
            <person name="Grigoriev I."/>
        </authorList>
    </citation>
    <scope>NUCLEOTIDE SEQUENCE</scope>
    <source>
        <strain evidence="3">CBS 122681</strain>
    </source>
</reference>
<accession>A0A6A6T8F4</accession>
<evidence type="ECO:0000256" key="2">
    <source>
        <dbReference type="SAM" id="SignalP"/>
    </source>
</evidence>
<keyword evidence="4" id="KW-1185">Reference proteome</keyword>
<dbReference type="Proteomes" id="UP000799324">
    <property type="component" value="Unassembled WGS sequence"/>
</dbReference>